<proteinExistence type="predicted"/>
<reference evidence="1 2" key="1">
    <citation type="submission" date="2021-02" db="EMBL/GenBank/DDBJ databases">
        <title>De Novo genome assembly of isolated myxobacteria.</title>
        <authorList>
            <person name="Stevens D.C."/>
        </authorList>
    </citation>
    <scope>NUCLEOTIDE SEQUENCE [LARGE SCALE GENOMIC DNA]</scope>
    <source>
        <strain evidence="2">SCPEA02</strain>
    </source>
</reference>
<dbReference type="RefSeq" id="WP_206721391.1">
    <property type="nucleotide sequence ID" value="NZ_CP071090.1"/>
</dbReference>
<dbReference type="Proteomes" id="UP000662747">
    <property type="component" value="Chromosome"/>
</dbReference>
<dbReference type="EMBL" id="CP071090">
    <property type="protein sequence ID" value="QSQ19809.1"/>
    <property type="molecule type" value="Genomic_DNA"/>
</dbReference>
<dbReference type="PANTHER" id="PTHR38436:SF1">
    <property type="entry name" value="ESTER CYCLASE"/>
    <property type="match status" value="1"/>
</dbReference>
<keyword evidence="2" id="KW-1185">Reference proteome</keyword>
<dbReference type="InterPro" id="IPR009959">
    <property type="entry name" value="Cyclase_SnoaL-like"/>
</dbReference>
<evidence type="ECO:0000313" key="1">
    <source>
        <dbReference type="EMBL" id="QSQ19809.1"/>
    </source>
</evidence>
<dbReference type="Gene3D" id="3.10.450.50">
    <property type="match status" value="1"/>
</dbReference>
<sequence length="140" mass="15472">MATDSKAHARRFYAVLEEAIHTGNVALLDDVTRVDVIDHNPDPDMKPGREGIKEAFGGLRAALPDARFVIEDIVAEGDRVACRVTTRATHRGPFMGFAPTGRAISYTVIDILRFSEDGKLIERWGLVDEATLRKQLSARP</sequence>
<protein>
    <submittedName>
        <fullName evidence="1">Ester cyclase</fullName>
    </submittedName>
</protein>
<dbReference type="InterPro" id="IPR032710">
    <property type="entry name" value="NTF2-like_dom_sf"/>
</dbReference>
<evidence type="ECO:0000313" key="2">
    <source>
        <dbReference type="Proteomes" id="UP000662747"/>
    </source>
</evidence>
<dbReference type="PANTHER" id="PTHR38436">
    <property type="entry name" value="POLYKETIDE CYCLASE SNOAL-LIKE DOMAIN"/>
    <property type="match status" value="1"/>
</dbReference>
<organism evidence="1 2">
    <name type="scientific">Pyxidicoccus parkwayensis</name>
    <dbReference type="NCBI Taxonomy" id="2813578"/>
    <lineage>
        <taxon>Bacteria</taxon>
        <taxon>Pseudomonadati</taxon>
        <taxon>Myxococcota</taxon>
        <taxon>Myxococcia</taxon>
        <taxon>Myxococcales</taxon>
        <taxon>Cystobacterineae</taxon>
        <taxon>Myxococcaceae</taxon>
        <taxon>Pyxidicoccus</taxon>
    </lineage>
</organism>
<dbReference type="Pfam" id="PF07366">
    <property type="entry name" value="SnoaL"/>
    <property type="match status" value="1"/>
</dbReference>
<name>A0ABX7NN75_9BACT</name>
<accession>A0ABX7NN75</accession>
<gene>
    <name evidence="1" type="ORF">JY651_31570</name>
</gene>
<dbReference type="SUPFAM" id="SSF54427">
    <property type="entry name" value="NTF2-like"/>
    <property type="match status" value="1"/>
</dbReference>